<organism evidence="9 10">
    <name type="scientific">Leptospira ilyithenensis</name>
    <dbReference type="NCBI Taxonomy" id="2484901"/>
    <lineage>
        <taxon>Bacteria</taxon>
        <taxon>Pseudomonadati</taxon>
        <taxon>Spirochaetota</taxon>
        <taxon>Spirochaetia</taxon>
        <taxon>Leptospirales</taxon>
        <taxon>Leptospiraceae</taxon>
        <taxon>Leptospira</taxon>
    </lineage>
</organism>
<evidence type="ECO:0000256" key="3">
    <source>
        <dbReference type="ARBA" id="ARBA00023002"/>
    </source>
</evidence>
<dbReference type="NCBIfam" id="NF001808">
    <property type="entry name" value="PRK00522.1"/>
    <property type="match status" value="1"/>
</dbReference>
<dbReference type="PROSITE" id="PS50058">
    <property type="entry name" value="G_PROTEIN_GAMMA"/>
    <property type="match status" value="1"/>
</dbReference>
<dbReference type="InterPro" id="IPR002065">
    <property type="entry name" value="TPX"/>
</dbReference>
<comment type="caution">
    <text evidence="9">The sequence shown here is derived from an EMBL/GenBank/DDBJ whole genome shotgun (WGS) entry which is preliminary data.</text>
</comment>
<comment type="subunit">
    <text evidence="6">Homodimer.</text>
</comment>
<dbReference type="Gene3D" id="3.40.30.10">
    <property type="entry name" value="Glutaredoxin"/>
    <property type="match status" value="1"/>
</dbReference>
<dbReference type="InterPro" id="IPR013740">
    <property type="entry name" value="Redoxin"/>
</dbReference>
<dbReference type="InterPro" id="IPR036249">
    <property type="entry name" value="Thioredoxin-like_sf"/>
</dbReference>
<comment type="function">
    <text evidence="6">Thiol-specific peroxidase that catalyzes the reduction of hydrogen peroxide and organic hydroperoxides to water and alcohols, respectively. Plays a role in cell protection against oxidative stress by detoxifying peroxides.</text>
</comment>
<keyword evidence="3 6" id="KW-0560">Oxidoreductase</keyword>
<proteinExistence type="inferred from homology"/>
<gene>
    <name evidence="6" type="primary">tpx</name>
    <name evidence="9" type="ORF">EHS11_02205</name>
</gene>
<keyword evidence="5 6" id="KW-0676">Redox-active center</keyword>
<feature type="disulfide bond" description="Redox-active" evidence="6">
    <location>
        <begin position="60"/>
        <end position="94"/>
    </location>
</feature>
<dbReference type="PANTHER" id="PTHR43110:SF1">
    <property type="entry name" value="THIOL PEROXIDASE"/>
    <property type="match status" value="1"/>
</dbReference>
<dbReference type="EC" id="1.11.1.24" evidence="6"/>
<evidence type="ECO:0000256" key="6">
    <source>
        <dbReference type="HAMAP-Rule" id="MF_00269"/>
    </source>
</evidence>
<evidence type="ECO:0000313" key="10">
    <source>
        <dbReference type="Proteomes" id="UP000298264"/>
    </source>
</evidence>
<accession>A0A4R9LUB9</accession>
<evidence type="ECO:0000256" key="5">
    <source>
        <dbReference type="ARBA" id="ARBA00023284"/>
    </source>
</evidence>
<keyword evidence="10" id="KW-1185">Reference proteome</keyword>
<feature type="domain" description="Thioredoxin" evidence="8">
    <location>
        <begin position="18"/>
        <end position="171"/>
    </location>
</feature>
<reference evidence="9" key="1">
    <citation type="journal article" date="2019" name="PLoS Negl. Trop. Dis.">
        <title>Revisiting the worldwide diversity of Leptospira species in the environment.</title>
        <authorList>
            <person name="Vincent A.T."/>
            <person name="Schiettekatte O."/>
            <person name="Bourhy P."/>
            <person name="Veyrier F.J."/>
            <person name="Picardeau M."/>
        </authorList>
    </citation>
    <scope>NUCLEOTIDE SEQUENCE [LARGE SCALE GENOMIC DNA]</scope>
    <source>
        <strain evidence="9">201400974</strain>
    </source>
</reference>
<dbReference type="RefSeq" id="WP_135762790.1">
    <property type="nucleotide sequence ID" value="NZ_RQHV01000007.1"/>
</dbReference>
<dbReference type="OrthoDB" id="9781543at2"/>
<dbReference type="Proteomes" id="UP000298264">
    <property type="component" value="Unassembled WGS sequence"/>
</dbReference>
<name>A0A4R9LUB9_9LEPT</name>
<evidence type="ECO:0000313" key="9">
    <source>
        <dbReference type="EMBL" id="TGN14312.1"/>
    </source>
</evidence>
<feature type="domain" description="G protein gamma" evidence="7">
    <location>
        <begin position="30"/>
        <end position="97"/>
    </location>
</feature>
<dbReference type="InterPro" id="IPR015898">
    <property type="entry name" value="G-protein_gamma-like_dom"/>
</dbReference>
<sequence length="171" mass="18392">MASVTLKGNPISLEGNLPKAGDKAPDFHVTAQDLSEISLKDFAGKVKIFVAVPSLDTSVCAIEAKKFNEKVAKESEITTLIVSGDLPFAMKRFCATEGISSPNFITGSQFRNFSFSKNYGTHIGTGPLTGLSARAVFVVDKSDVIRHVELVPEIGSEPNYETVLTEAKKLI</sequence>
<evidence type="ECO:0000256" key="4">
    <source>
        <dbReference type="ARBA" id="ARBA00023157"/>
    </source>
</evidence>
<comment type="catalytic activity">
    <reaction evidence="6">
        <text>a hydroperoxide + [thioredoxin]-dithiol = an alcohol + [thioredoxin]-disulfide + H2O</text>
        <dbReference type="Rhea" id="RHEA:62620"/>
        <dbReference type="Rhea" id="RHEA-COMP:10698"/>
        <dbReference type="Rhea" id="RHEA-COMP:10700"/>
        <dbReference type="ChEBI" id="CHEBI:15377"/>
        <dbReference type="ChEBI" id="CHEBI:29950"/>
        <dbReference type="ChEBI" id="CHEBI:30879"/>
        <dbReference type="ChEBI" id="CHEBI:35924"/>
        <dbReference type="ChEBI" id="CHEBI:50058"/>
        <dbReference type="EC" id="1.11.1.24"/>
    </reaction>
</comment>
<evidence type="ECO:0000259" key="8">
    <source>
        <dbReference type="PROSITE" id="PS51352"/>
    </source>
</evidence>
<keyword evidence="1 6" id="KW-0575">Peroxidase</keyword>
<dbReference type="CDD" id="cd03014">
    <property type="entry name" value="PRX_Atyp2cys"/>
    <property type="match status" value="1"/>
</dbReference>
<dbReference type="PROSITE" id="PS01265">
    <property type="entry name" value="TPX"/>
    <property type="match status" value="1"/>
</dbReference>
<dbReference type="InterPro" id="IPR013766">
    <property type="entry name" value="Thioredoxin_domain"/>
</dbReference>
<dbReference type="Pfam" id="PF08534">
    <property type="entry name" value="Redoxin"/>
    <property type="match status" value="1"/>
</dbReference>
<comment type="miscellaneous">
    <text evidence="6">The active site is a conserved redox-active cysteine residue, the peroxidatic cysteine (C(P)), which makes the nucleophilic attack on the peroxide substrate. The peroxide oxidizes the C(P)-SH to cysteine sulfenic acid (C(P)-SOH), which then reacts with another cysteine residue, the resolving cysteine (C(R)), to form a disulfide bridge. The disulfide is subsequently reduced by an appropriate electron donor to complete the catalytic cycle. In this atypical 2-Cys peroxiredoxin, C(R) is present in the same subunit to form an intramolecular disulfide. The disulfide is subsequently reduced by thioredoxin.</text>
</comment>
<dbReference type="PROSITE" id="PS51352">
    <property type="entry name" value="THIOREDOXIN_2"/>
    <property type="match status" value="1"/>
</dbReference>
<evidence type="ECO:0000256" key="2">
    <source>
        <dbReference type="ARBA" id="ARBA00022862"/>
    </source>
</evidence>
<dbReference type="GO" id="GO:0008379">
    <property type="term" value="F:thioredoxin peroxidase activity"/>
    <property type="evidence" value="ECO:0007669"/>
    <property type="project" value="UniProtKB-UniRule"/>
</dbReference>
<keyword evidence="4 6" id="KW-1015">Disulfide bond</keyword>
<dbReference type="GO" id="GO:0007186">
    <property type="term" value="P:G protein-coupled receptor signaling pathway"/>
    <property type="evidence" value="ECO:0007669"/>
    <property type="project" value="InterPro"/>
</dbReference>
<dbReference type="EMBL" id="RQHV01000007">
    <property type="protein sequence ID" value="TGN14312.1"/>
    <property type="molecule type" value="Genomic_DNA"/>
</dbReference>
<dbReference type="InterPro" id="IPR050455">
    <property type="entry name" value="Tpx_Peroxidase_subfamily"/>
</dbReference>
<dbReference type="PANTHER" id="PTHR43110">
    <property type="entry name" value="THIOL PEROXIDASE"/>
    <property type="match status" value="1"/>
</dbReference>
<dbReference type="AlphaFoldDB" id="A0A4R9LUB9"/>
<dbReference type="HAMAP" id="MF_00269">
    <property type="entry name" value="Tpx"/>
    <property type="match status" value="1"/>
</dbReference>
<evidence type="ECO:0000259" key="7">
    <source>
        <dbReference type="PROSITE" id="PS50058"/>
    </source>
</evidence>
<dbReference type="InterPro" id="IPR018219">
    <property type="entry name" value="Tpx_CS"/>
</dbReference>
<keyword evidence="2 6" id="KW-0049">Antioxidant</keyword>
<protein>
    <recommendedName>
        <fullName evidence="6">Thiol peroxidase</fullName>
        <shortName evidence="6">Tpx</shortName>
        <ecNumber evidence="6">1.11.1.24</ecNumber>
    </recommendedName>
    <alternativeName>
        <fullName evidence="6">Peroxiredoxin tpx</fullName>
        <shortName evidence="6">Prx</shortName>
    </alternativeName>
    <alternativeName>
        <fullName evidence="6">Thioredoxin peroxidase</fullName>
    </alternativeName>
    <alternativeName>
        <fullName evidence="6">Thioredoxin-dependent peroxiredoxin</fullName>
    </alternativeName>
</protein>
<evidence type="ECO:0000256" key="1">
    <source>
        <dbReference type="ARBA" id="ARBA00022559"/>
    </source>
</evidence>
<dbReference type="SUPFAM" id="SSF52833">
    <property type="entry name" value="Thioredoxin-like"/>
    <property type="match status" value="1"/>
</dbReference>
<feature type="active site" description="Cysteine sulfenic acid (-SOH) intermediate" evidence="6">
    <location>
        <position position="60"/>
    </location>
</feature>
<comment type="similarity">
    <text evidence="6">Belongs to the peroxiredoxin family. Tpx subfamily.</text>
</comment>